<evidence type="ECO:0000313" key="1">
    <source>
        <dbReference type="EMBL" id="EFW12466.1"/>
    </source>
</evidence>
<name>E9CLF4_9GAMM</name>
<dbReference type="HOGENOM" id="CLU_3423987_0_0_6"/>
<organism evidence="1 2">
    <name type="scientific">Serratia symbiotica str. Tucson</name>
    <dbReference type="NCBI Taxonomy" id="914128"/>
    <lineage>
        <taxon>Bacteria</taxon>
        <taxon>Pseudomonadati</taxon>
        <taxon>Pseudomonadota</taxon>
        <taxon>Gammaproteobacteria</taxon>
        <taxon>Enterobacterales</taxon>
        <taxon>Yersiniaceae</taxon>
        <taxon>Serratia</taxon>
        <taxon>Serratia symbiotica</taxon>
    </lineage>
</organism>
<feature type="non-terminal residue" evidence="1">
    <location>
        <position position="1"/>
    </location>
</feature>
<proteinExistence type="predicted"/>
<dbReference type="AlphaFoldDB" id="E9CLF4"/>
<dbReference type="EMBL" id="GL636107">
    <property type="protein sequence ID" value="EFW12466.1"/>
    <property type="molecule type" value="Genomic_DNA"/>
</dbReference>
<keyword evidence="2" id="KW-1185">Reference proteome</keyword>
<protein>
    <submittedName>
        <fullName evidence="1">Putative succinylglutamate desuccinylase</fullName>
    </submittedName>
</protein>
<evidence type="ECO:0000313" key="2">
    <source>
        <dbReference type="Proteomes" id="UP000013568"/>
    </source>
</evidence>
<sequence length="22" mass="2640">DSVLFKCNYKKQYRTSGDFLVK</sequence>
<reference evidence="2" key="1">
    <citation type="journal article" date="2011" name="Genome Biol. Evol.">
        <title>Massive genomic decay in Serratia symbiotica, a recently evolved symbiont of aphids.</title>
        <authorList>
            <person name="Burke G.R."/>
            <person name="Moran N.A."/>
        </authorList>
    </citation>
    <scope>NUCLEOTIDE SEQUENCE [LARGE SCALE GENOMIC DNA]</scope>
    <source>
        <strain evidence="2">Tucson</strain>
    </source>
</reference>
<accession>E9CLF4</accession>
<gene>
    <name evidence="1" type="primary">astE</name>
    <name evidence="1" type="ORF">SSYM_1067</name>
</gene>
<dbReference type="Proteomes" id="UP000013568">
    <property type="component" value="Unassembled WGS sequence"/>
</dbReference>